<evidence type="ECO:0000256" key="1">
    <source>
        <dbReference type="SAM" id="MobiDB-lite"/>
    </source>
</evidence>
<feature type="domain" description="UmuC" evidence="2">
    <location>
        <begin position="100"/>
        <end position="127"/>
    </location>
</feature>
<dbReference type="Pfam" id="PF00817">
    <property type="entry name" value="IMS"/>
    <property type="match status" value="1"/>
</dbReference>
<accession>A0AAP0DV52</accession>
<name>A0AAP0DV52_9MAGN</name>
<dbReference type="InterPro" id="IPR001126">
    <property type="entry name" value="UmuC"/>
</dbReference>
<dbReference type="EMBL" id="JBBNAF010000049">
    <property type="protein sequence ID" value="KAK9081670.1"/>
    <property type="molecule type" value="Genomic_DNA"/>
</dbReference>
<sequence length="156" mass="17261">MIDREERYRGGSEERGGWGHRRRLGGGEGGQVKEEVVFLIWFSYAEEADAVSDGAITVEVSIGVGNKGGATDCFSKQVMNPIRWTAPVTCEPLPQVHIAEELKKCVYRETGLTCSAGVAPNRLLAKILEWLCLLTRDVFMVFAFYDVFTIISVDIG</sequence>
<protein>
    <recommendedName>
        <fullName evidence="2">UmuC domain-containing protein</fullName>
    </recommendedName>
</protein>
<proteinExistence type="predicted"/>
<dbReference type="Gene3D" id="3.30.70.270">
    <property type="match status" value="1"/>
</dbReference>
<feature type="compositionally biased region" description="Basic and acidic residues" evidence="1">
    <location>
        <begin position="1"/>
        <end position="17"/>
    </location>
</feature>
<dbReference type="PROSITE" id="PS50173">
    <property type="entry name" value="UMUC"/>
    <property type="match status" value="1"/>
</dbReference>
<dbReference type="InterPro" id="IPR043502">
    <property type="entry name" value="DNA/RNA_pol_sf"/>
</dbReference>
<evidence type="ECO:0000313" key="4">
    <source>
        <dbReference type="Proteomes" id="UP001420932"/>
    </source>
</evidence>
<organism evidence="3 4">
    <name type="scientific">Stephania yunnanensis</name>
    <dbReference type="NCBI Taxonomy" id="152371"/>
    <lineage>
        <taxon>Eukaryota</taxon>
        <taxon>Viridiplantae</taxon>
        <taxon>Streptophyta</taxon>
        <taxon>Embryophyta</taxon>
        <taxon>Tracheophyta</taxon>
        <taxon>Spermatophyta</taxon>
        <taxon>Magnoliopsida</taxon>
        <taxon>Ranunculales</taxon>
        <taxon>Menispermaceae</taxon>
        <taxon>Menispermoideae</taxon>
        <taxon>Cissampelideae</taxon>
        <taxon>Stephania</taxon>
    </lineage>
</organism>
<comment type="caution">
    <text evidence="3">The sequence shown here is derived from an EMBL/GenBank/DDBJ whole genome shotgun (WGS) entry which is preliminary data.</text>
</comment>
<dbReference type="Proteomes" id="UP001420932">
    <property type="component" value="Unassembled WGS sequence"/>
</dbReference>
<evidence type="ECO:0000259" key="2">
    <source>
        <dbReference type="PROSITE" id="PS50173"/>
    </source>
</evidence>
<reference evidence="3 4" key="1">
    <citation type="submission" date="2024-01" db="EMBL/GenBank/DDBJ databases">
        <title>Genome assemblies of Stephania.</title>
        <authorList>
            <person name="Yang L."/>
        </authorList>
    </citation>
    <scope>NUCLEOTIDE SEQUENCE [LARGE SCALE GENOMIC DNA]</scope>
    <source>
        <strain evidence="3">YNDBR</strain>
        <tissue evidence="3">Leaf</tissue>
    </source>
</reference>
<gene>
    <name evidence="3" type="ORF">Syun_030888</name>
</gene>
<feature type="region of interest" description="Disordered" evidence="1">
    <location>
        <begin position="1"/>
        <end position="25"/>
    </location>
</feature>
<dbReference type="GO" id="GO:0006281">
    <property type="term" value="P:DNA repair"/>
    <property type="evidence" value="ECO:0007669"/>
    <property type="project" value="InterPro"/>
</dbReference>
<evidence type="ECO:0000313" key="3">
    <source>
        <dbReference type="EMBL" id="KAK9081670.1"/>
    </source>
</evidence>
<dbReference type="SUPFAM" id="SSF56672">
    <property type="entry name" value="DNA/RNA polymerases"/>
    <property type="match status" value="1"/>
</dbReference>
<keyword evidence="4" id="KW-1185">Reference proteome</keyword>
<dbReference type="AlphaFoldDB" id="A0AAP0DV52"/>
<dbReference type="InterPro" id="IPR043128">
    <property type="entry name" value="Rev_trsase/Diguanyl_cyclase"/>
</dbReference>